<sequence length="370" mass="41959">MKFEIKQKELMKALNIVNRAVSKSTNIQIHELIYFSTENNRLSMTSFDGEISIKTLADAKIIKEGVMAVKADLITNIIRKLPDELVKIELDGGKIKISCKRSNFNLVAFEYFDKEEINIPNTVALSIDNDKLKRSISQTEFATTLDETKLALTGILFELKEGCLNMVALDGYRVALKKIKLDYPGDFEDTEYIIPKRSLLEWSRIVSDDSKTSLYRNENDLLFASEDTIMLCKVIDKNFIDYRNIINDISETTVLVEKSALIAALDRAQVLSDPGRANLIRVNIEDRAMTLRSNSEIGDVKEVIEIDQEGEGLDIAFNAKYMQDGVRACDSEKIKLNFKSSLNPCLIYPTDSKHEGEDYTYLVLPVRLAR</sequence>
<evidence type="ECO:0000256" key="2">
    <source>
        <dbReference type="ARBA" id="ARBA00010752"/>
    </source>
</evidence>
<evidence type="ECO:0000313" key="15">
    <source>
        <dbReference type="Proteomes" id="UP000029579"/>
    </source>
</evidence>
<dbReference type="NCBIfam" id="TIGR00663">
    <property type="entry name" value="dnan"/>
    <property type="match status" value="1"/>
</dbReference>
<dbReference type="AlphaFoldDB" id="A0A095X6A1"/>
<evidence type="ECO:0000256" key="4">
    <source>
        <dbReference type="ARBA" id="ARBA00022490"/>
    </source>
</evidence>
<reference evidence="14 15" key="1">
    <citation type="submission" date="2014-07" db="EMBL/GenBank/DDBJ databases">
        <authorList>
            <person name="McCorrison J."/>
            <person name="Sanka R."/>
            <person name="Torralba M."/>
            <person name="Gillis M."/>
            <person name="Haft D.H."/>
            <person name="Methe B."/>
            <person name="Sutton G."/>
            <person name="Nelson K.E."/>
        </authorList>
    </citation>
    <scope>NUCLEOTIDE SEQUENCE [LARGE SCALE GENOMIC DNA]</scope>
    <source>
        <strain evidence="14 15">S7-1-13</strain>
    </source>
</reference>
<dbReference type="GO" id="GO:0005737">
    <property type="term" value="C:cytoplasm"/>
    <property type="evidence" value="ECO:0007669"/>
    <property type="project" value="UniProtKB-SubCell"/>
</dbReference>
<comment type="subcellular location">
    <subcellularLocation>
        <location evidence="1 10">Cytoplasm</location>
    </subcellularLocation>
</comment>
<comment type="similarity">
    <text evidence="2 10">Belongs to the beta sliding clamp family.</text>
</comment>
<dbReference type="GO" id="GO:0003677">
    <property type="term" value="F:DNA binding"/>
    <property type="evidence" value="ECO:0007669"/>
    <property type="project" value="UniProtKB-UniRule"/>
</dbReference>
<gene>
    <name evidence="14" type="ORF">HMPREF1630_01030</name>
</gene>
<dbReference type="Proteomes" id="UP000029579">
    <property type="component" value="Unassembled WGS sequence"/>
</dbReference>
<dbReference type="SUPFAM" id="SSF55979">
    <property type="entry name" value="DNA clamp"/>
    <property type="match status" value="3"/>
</dbReference>
<evidence type="ECO:0000256" key="10">
    <source>
        <dbReference type="PIRNR" id="PIRNR000804"/>
    </source>
</evidence>
<dbReference type="InterPro" id="IPR046938">
    <property type="entry name" value="DNA_clamp_sf"/>
</dbReference>
<evidence type="ECO:0000256" key="9">
    <source>
        <dbReference type="ARBA" id="ARBA00023125"/>
    </source>
</evidence>
<evidence type="ECO:0000256" key="8">
    <source>
        <dbReference type="ARBA" id="ARBA00022932"/>
    </source>
</evidence>
<evidence type="ECO:0000313" key="14">
    <source>
        <dbReference type="EMBL" id="KGF05343.1"/>
    </source>
</evidence>
<organism evidence="14 15">
    <name type="scientific">Anaerococcus lactolyticus S7-1-13</name>
    <dbReference type="NCBI Taxonomy" id="1284686"/>
    <lineage>
        <taxon>Bacteria</taxon>
        <taxon>Bacillati</taxon>
        <taxon>Bacillota</taxon>
        <taxon>Tissierellia</taxon>
        <taxon>Tissierellales</taxon>
        <taxon>Peptoniphilaceae</taxon>
        <taxon>Anaerococcus</taxon>
    </lineage>
</organism>
<evidence type="ECO:0000256" key="7">
    <source>
        <dbReference type="ARBA" id="ARBA00022705"/>
    </source>
</evidence>
<protein>
    <recommendedName>
        <fullName evidence="3 10">Beta sliding clamp</fullName>
    </recommendedName>
</protein>
<evidence type="ECO:0000256" key="3">
    <source>
        <dbReference type="ARBA" id="ARBA00021035"/>
    </source>
</evidence>
<keyword evidence="7 10" id="KW-0235">DNA replication</keyword>
<dbReference type="RefSeq" id="WP_004827231.1">
    <property type="nucleotide sequence ID" value="NZ_JRMW01000016.1"/>
</dbReference>
<dbReference type="PANTHER" id="PTHR30478">
    <property type="entry name" value="DNA POLYMERASE III SUBUNIT BETA"/>
    <property type="match status" value="1"/>
</dbReference>
<dbReference type="GO" id="GO:0006271">
    <property type="term" value="P:DNA strand elongation involved in DNA replication"/>
    <property type="evidence" value="ECO:0007669"/>
    <property type="project" value="TreeGrafter"/>
</dbReference>
<evidence type="ECO:0000259" key="12">
    <source>
        <dbReference type="Pfam" id="PF02767"/>
    </source>
</evidence>
<dbReference type="InterPro" id="IPR001001">
    <property type="entry name" value="DNA_polIII_beta"/>
</dbReference>
<dbReference type="CDD" id="cd00140">
    <property type="entry name" value="beta_clamp"/>
    <property type="match status" value="1"/>
</dbReference>
<dbReference type="GO" id="GO:0003887">
    <property type="term" value="F:DNA-directed DNA polymerase activity"/>
    <property type="evidence" value="ECO:0007669"/>
    <property type="project" value="UniProtKB-UniRule"/>
</dbReference>
<evidence type="ECO:0000256" key="6">
    <source>
        <dbReference type="ARBA" id="ARBA00022695"/>
    </source>
</evidence>
<dbReference type="eggNOG" id="COG0592">
    <property type="taxonomic scope" value="Bacteria"/>
</dbReference>
<feature type="domain" description="DNA polymerase III beta sliding clamp N-terminal" evidence="11">
    <location>
        <begin position="1"/>
        <end position="113"/>
    </location>
</feature>
<dbReference type="Pfam" id="PF02768">
    <property type="entry name" value="DNA_pol3_beta_3"/>
    <property type="match status" value="1"/>
</dbReference>
<dbReference type="InterPro" id="IPR022637">
    <property type="entry name" value="DNA_polIII_beta_cen"/>
</dbReference>
<dbReference type="InterPro" id="IPR022635">
    <property type="entry name" value="DNA_polIII_beta_C"/>
</dbReference>
<feature type="domain" description="DNA polymerase III beta sliding clamp C-terminal" evidence="13">
    <location>
        <begin position="250"/>
        <end position="367"/>
    </location>
</feature>
<dbReference type="GO" id="GO:0008408">
    <property type="term" value="F:3'-5' exonuclease activity"/>
    <property type="evidence" value="ECO:0007669"/>
    <property type="project" value="InterPro"/>
</dbReference>
<evidence type="ECO:0000259" key="13">
    <source>
        <dbReference type="Pfam" id="PF02768"/>
    </source>
</evidence>
<name>A0A095X6A1_9FIRM</name>
<feature type="domain" description="DNA polymerase III beta sliding clamp central" evidence="12">
    <location>
        <begin position="127"/>
        <end position="239"/>
    </location>
</feature>
<dbReference type="InterPro" id="IPR022634">
    <property type="entry name" value="DNA_polIII_beta_N"/>
</dbReference>
<comment type="function">
    <text evidence="10">Confers DNA tethering and processivity to DNA polymerases and other proteins. Acts as a clamp, forming a ring around DNA (a reaction catalyzed by the clamp-loading complex) which diffuses in an ATP-independent manner freely and bidirectionally along dsDNA. Initially characterized for its ability to contact the catalytic subunit of DNA polymerase III (Pol III), a complex, multichain enzyme responsible for most of the replicative synthesis in bacteria; Pol III exhibits 3'-5' exonuclease proofreading activity. The beta chain is required for initiation of replication as well as for processivity of DNA replication.</text>
</comment>
<dbReference type="PIRSF" id="PIRSF000804">
    <property type="entry name" value="DNA_pol_III_b"/>
    <property type="match status" value="1"/>
</dbReference>
<dbReference type="SMART" id="SM00480">
    <property type="entry name" value="POL3Bc"/>
    <property type="match status" value="1"/>
</dbReference>
<dbReference type="PANTHER" id="PTHR30478:SF0">
    <property type="entry name" value="BETA SLIDING CLAMP"/>
    <property type="match status" value="1"/>
</dbReference>
<dbReference type="Gene3D" id="3.10.150.10">
    <property type="entry name" value="DNA Polymerase III, subunit A, domain 2"/>
    <property type="match status" value="1"/>
</dbReference>
<evidence type="ECO:0000256" key="1">
    <source>
        <dbReference type="ARBA" id="ARBA00004496"/>
    </source>
</evidence>
<keyword evidence="5 10" id="KW-0808">Transferase</keyword>
<keyword evidence="6 10" id="KW-0548">Nucleotidyltransferase</keyword>
<comment type="subunit">
    <text evidence="10">Forms a ring-shaped head-to-tail homodimer around DNA.</text>
</comment>
<dbReference type="Pfam" id="PF00712">
    <property type="entry name" value="DNA_pol3_beta"/>
    <property type="match status" value="1"/>
</dbReference>
<evidence type="ECO:0000259" key="11">
    <source>
        <dbReference type="Pfam" id="PF00712"/>
    </source>
</evidence>
<accession>A0A095X6A1</accession>
<evidence type="ECO:0000256" key="5">
    <source>
        <dbReference type="ARBA" id="ARBA00022679"/>
    </source>
</evidence>
<keyword evidence="8 10" id="KW-0239">DNA-directed DNA polymerase</keyword>
<dbReference type="Pfam" id="PF02767">
    <property type="entry name" value="DNA_pol3_beta_2"/>
    <property type="match status" value="1"/>
</dbReference>
<dbReference type="OrthoDB" id="8421503at2"/>
<proteinExistence type="inferred from homology"/>
<dbReference type="EMBL" id="JRMW01000016">
    <property type="protein sequence ID" value="KGF05343.1"/>
    <property type="molecule type" value="Genomic_DNA"/>
</dbReference>
<dbReference type="Gene3D" id="3.70.10.10">
    <property type="match status" value="1"/>
</dbReference>
<comment type="caution">
    <text evidence="14">The sequence shown here is derived from an EMBL/GenBank/DDBJ whole genome shotgun (WGS) entry which is preliminary data.</text>
</comment>
<dbReference type="GO" id="GO:0009360">
    <property type="term" value="C:DNA polymerase III complex"/>
    <property type="evidence" value="ECO:0007669"/>
    <property type="project" value="InterPro"/>
</dbReference>
<keyword evidence="4 10" id="KW-0963">Cytoplasm</keyword>
<keyword evidence="9" id="KW-0238">DNA-binding</keyword>